<proteinExistence type="predicted"/>
<accession>A0A1I7YDL8</accession>
<evidence type="ECO:0000313" key="4">
    <source>
        <dbReference type="WBParaSite" id="L893_g15314.t1"/>
    </source>
</evidence>
<dbReference type="Gene3D" id="3.10.100.10">
    <property type="entry name" value="Mannose-Binding Protein A, subunit A"/>
    <property type="match status" value="1"/>
</dbReference>
<dbReference type="InterPro" id="IPR001304">
    <property type="entry name" value="C-type_lectin-like"/>
</dbReference>
<feature type="chain" id="PRO_5009312039" evidence="1">
    <location>
        <begin position="19"/>
        <end position="161"/>
    </location>
</feature>
<dbReference type="WBParaSite" id="L893_g15314.t1">
    <property type="protein sequence ID" value="L893_g15314.t1"/>
    <property type="gene ID" value="L893_g15314"/>
</dbReference>
<sequence>MKSALLLLLPLFFLSGQGCPLGALPNSNHTKCFHLLPTKVDFIVADQTCRLIGGHLVSIGNPSDNNILHGMLHQLRGVDSSVTKAWIGGHNLLTYGDWKWTDGEPFSFAGFDPKKPKILGFNCLSLEAGPWIPTECSEKQVFICATDFIKNTSCAEHIGSR</sequence>
<dbReference type="PANTHER" id="PTHR22803">
    <property type="entry name" value="MANNOSE, PHOSPHOLIPASE, LECTIN RECEPTOR RELATED"/>
    <property type="match status" value="1"/>
</dbReference>
<dbReference type="CDD" id="cd00037">
    <property type="entry name" value="CLECT"/>
    <property type="match status" value="1"/>
</dbReference>
<evidence type="ECO:0000256" key="1">
    <source>
        <dbReference type="SAM" id="SignalP"/>
    </source>
</evidence>
<protein>
    <submittedName>
        <fullName evidence="4">C-type lectin domain-containing protein</fullName>
    </submittedName>
</protein>
<dbReference type="InterPro" id="IPR016187">
    <property type="entry name" value="CTDL_fold"/>
</dbReference>
<evidence type="ECO:0000313" key="3">
    <source>
        <dbReference type="Proteomes" id="UP000095287"/>
    </source>
</evidence>
<feature type="domain" description="C-type lectin" evidence="2">
    <location>
        <begin position="28"/>
        <end position="145"/>
    </location>
</feature>
<dbReference type="SUPFAM" id="SSF56436">
    <property type="entry name" value="C-type lectin-like"/>
    <property type="match status" value="1"/>
</dbReference>
<dbReference type="Proteomes" id="UP000095287">
    <property type="component" value="Unplaced"/>
</dbReference>
<dbReference type="Pfam" id="PF00059">
    <property type="entry name" value="Lectin_C"/>
    <property type="match status" value="1"/>
</dbReference>
<organism evidence="3 4">
    <name type="scientific">Steinernema glaseri</name>
    <dbReference type="NCBI Taxonomy" id="37863"/>
    <lineage>
        <taxon>Eukaryota</taxon>
        <taxon>Metazoa</taxon>
        <taxon>Ecdysozoa</taxon>
        <taxon>Nematoda</taxon>
        <taxon>Chromadorea</taxon>
        <taxon>Rhabditida</taxon>
        <taxon>Tylenchina</taxon>
        <taxon>Panagrolaimomorpha</taxon>
        <taxon>Strongyloidoidea</taxon>
        <taxon>Steinernematidae</taxon>
        <taxon>Steinernema</taxon>
    </lineage>
</organism>
<dbReference type="PROSITE" id="PS51257">
    <property type="entry name" value="PROKAR_LIPOPROTEIN"/>
    <property type="match status" value="1"/>
</dbReference>
<name>A0A1I7YDL8_9BILA</name>
<reference evidence="4" key="1">
    <citation type="submission" date="2016-11" db="UniProtKB">
        <authorList>
            <consortium name="WormBaseParasite"/>
        </authorList>
    </citation>
    <scope>IDENTIFICATION</scope>
</reference>
<keyword evidence="3" id="KW-1185">Reference proteome</keyword>
<dbReference type="InterPro" id="IPR050111">
    <property type="entry name" value="C-type_lectin/snaclec_domain"/>
</dbReference>
<dbReference type="InterPro" id="IPR016186">
    <property type="entry name" value="C-type_lectin-like/link_sf"/>
</dbReference>
<dbReference type="AlphaFoldDB" id="A0A1I7YDL8"/>
<dbReference type="SMART" id="SM00034">
    <property type="entry name" value="CLECT"/>
    <property type="match status" value="1"/>
</dbReference>
<feature type="signal peptide" evidence="1">
    <location>
        <begin position="1"/>
        <end position="18"/>
    </location>
</feature>
<keyword evidence="1" id="KW-0732">Signal</keyword>
<evidence type="ECO:0000259" key="2">
    <source>
        <dbReference type="PROSITE" id="PS50041"/>
    </source>
</evidence>
<dbReference type="PROSITE" id="PS50041">
    <property type="entry name" value="C_TYPE_LECTIN_2"/>
    <property type="match status" value="1"/>
</dbReference>